<name>A0ABV2RQY8_BRAJP</name>
<dbReference type="SUPFAM" id="SSF143081">
    <property type="entry name" value="BB1717-like"/>
    <property type="match status" value="1"/>
</dbReference>
<dbReference type="EMBL" id="JBEPTQ010000002">
    <property type="protein sequence ID" value="MET4719301.1"/>
    <property type="molecule type" value="Genomic_DNA"/>
</dbReference>
<evidence type="ECO:0000313" key="1">
    <source>
        <dbReference type="EMBL" id="MET4719301.1"/>
    </source>
</evidence>
<protein>
    <submittedName>
        <fullName evidence="1">SOS response-associated peptidase YedK</fullName>
    </submittedName>
</protein>
<sequence>MKRVHPKAMPVIFTTTEEYDVWMRAPWDEAKALQRPLLDGALKIVATGEKEDPAATA</sequence>
<dbReference type="Proteomes" id="UP001549291">
    <property type="component" value="Unassembled WGS sequence"/>
</dbReference>
<reference evidence="1 2" key="1">
    <citation type="submission" date="2024-06" db="EMBL/GenBank/DDBJ databases">
        <title>Genomic Encyclopedia of Type Strains, Phase V (KMG-V): Genome sequencing to study the core and pangenomes of soil and plant-associated prokaryotes.</title>
        <authorList>
            <person name="Whitman W."/>
        </authorList>
    </citation>
    <scope>NUCLEOTIDE SEQUENCE [LARGE SCALE GENOMIC DNA]</scope>
    <source>
        <strain evidence="1 2">USDA 160</strain>
    </source>
</reference>
<accession>A0ABV2RQY8</accession>
<keyword evidence="2" id="KW-1185">Reference proteome</keyword>
<comment type="caution">
    <text evidence="1">The sequence shown here is derived from an EMBL/GenBank/DDBJ whole genome shotgun (WGS) entry which is preliminary data.</text>
</comment>
<dbReference type="Gene3D" id="3.90.1680.20">
    <property type="match status" value="1"/>
</dbReference>
<organism evidence="1 2">
    <name type="scientific">Bradyrhizobium japonicum</name>
    <dbReference type="NCBI Taxonomy" id="375"/>
    <lineage>
        <taxon>Bacteria</taxon>
        <taxon>Pseudomonadati</taxon>
        <taxon>Pseudomonadota</taxon>
        <taxon>Alphaproteobacteria</taxon>
        <taxon>Hyphomicrobiales</taxon>
        <taxon>Nitrobacteraceae</taxon>
        <taxon>Bradyrhizobium</taxon>
    </lineage>
</organism>
<evidence type="ECO:0000313" key="2">
    <source>
        <dbReference type="Proteomes" id="UP001549291"/>
    </source>
</evidence>
<gene>
    <name evidence="1" type="ORF">ABIF63_003407</name>
</gene>
<dbReference type="InterPro" id="IPR036590">
    <property type="entry name" value="SRAP-like"/>
</dbReference>
<proteinExistence type="predicted"/>